<accession>A0A1H8TGV6</accession>
<gene>
    <name evidence="1" type="ORF">RTCCBAU85039_5194</name>
    <name evidence="2" type="ORF">SAMN05216228_102894</name>
</gene>
<dbReference type="AlphaFoldDB" id="A0A1H8TGV6"/>
<evidence type="ECO:0000313" key="1">
    <source>
        <dbReference type="EMBL" id="SEI15030.1"/>
    </source>
</evidence>
<dbReference type="RefSeq" id="WP_072379787.1">
    <property type="nucleotide sequence ID" value="NZ_FNXB01000037.1"/>
</dbReference>
<dbReference type="EMBL" id="FNXB01000037">
    <property type="protein sequence ID" value="SEI15030.1"/>
    <property type="molecule type" value="Genomic_DNA"/>
</dbReference>
<evidence type="ECO:0000313" key="2">
    <source>
        <dbReference type="EMBL" id="SEO89753.1"/>
    </source>
</evidence>
<name>A0A1H8TGV6_9HYPH</name>
<evidence type="ECO:0000313" key="4">
    <source>
        <dbReference type="Proteomes" id="UP000198939"/>
    </source>
</evidence>
<reference evidence="1" key="1">
    <citation type="submission" date="2016-10" db="EMBL/GenBank/DDBJ databases">
        <authorList>
            <person name="de Groot N.N."/>
        </authorList>
    </citation>
    <scope>NUCLEOTIDE SEQUENCE [LARGE SCALE GENOMIC DNA]</scope>
    <source>
        <strain evidence="1">CCBAU85039</strain>
    </source>
</reference>
<organism evidence="1 3">
    <name type="scientific">Rhizobium tibeticum</name>
    <dbReference type="NCBI Taxonomy" id="501024"/>
    <lineage>
        <taxon>Bacteria</taxon>
        <taxon>Pseudomonadati</taxon>
        <taxon>Pseudomonadota</taxon>
        <taxon>Alphaproteobacteria</taxon>
        <taxon>Hyphomicrobiales</taxon>
        <taxon>Rhizobiaceae</taxon>
        <taxon>Rhizobium/Agrobacterium group</taxon>
        <taxon>Rhizobium</taxon>
    </lineage>
</organism>
<dbReference type="OrthoDB" id="1354489at2"/>
<proteinExistence type="predicted"/>
<keyword evidence="4" id="KW-1185">Reference proteome</keyword>
<dbReference type="Proteomes" id="UP000198939">
    <property type="component" value="Unassembled WGS sequence"/>
</dbReference>
<dbReference type="EMBL" id="FOCV01000028">
    <property type="protein sequence ID" value="SEO89753.1"/>
    <property type="molecule type" value="Genomic_DNA"/>
</dbReference>
<reference evidence="2 4" key="3">
    <citation type="submission" date="2016-10" db="EMBL/GenBank/DDBJ databases">
        <authorList>
            <person name="Varghese N."/>
            <person name="Submissions S."/>
        </authorList>
    </citation>
    <scope>NUCLEOTIDE SEQUENCE [LARGE SCALE GENOMIC DNA]</scope>
    <source>
        <strain evidence="2 4">CGMCC 1.7071</strain>
    </source>
</reference>
<protein>
    <submittedName>
        <fullName evidence="1">Uncharacterized protein</fullName>
    </submittedName>
</protein>
<dbReference type="Proteomes" id="UP000183063">
    <property type="component" value="Unassembled WGS sequence"/>
</dbReference>
<reference evidence="3" key="2">
    <citation type="submission" date="2016-10" db="EMBL/GenBank/DDBJ databases">
        <authorList>
            <person name="Wibberg D."/>
        </authorList>
    </citation>
    <scope>NUCLEOTIDE SEQUENCE [LARGE SCALE GENOMIC DNA]</scope>
</reference>
<sequence length="208" mass="23399">MNLVVDHLPRIFQANLDRLFVRVIQPTMDALVLHPVLEQGEAASMNEFLDRAAAQVDNYTANEAAKSFVLTLAAVFERQLSIWATSTGTKELGKLRGFQEHLQACAQHTSVNLTTDDLGAELDEMFTVANVVRHGEGPSCERLRAMAPALWDHTIAEYRDLLPGPSRPSETLRLRRTDLVRYIRATTRFWGRADPLPMAVTDPPYWLT</sequence>
<dbReference type="STRING" id="501024.RTCCBAU85039_5194"/>
<evidence type="ECO:0000313" key="3">
    <source>
        <dbReference type="Proteomes" id="UP000183063"/>
    </source>
</evidence>